<dbReference type="PATRIC" id="fig|1915.4.peg.212"/>
<evidence type="ECO:0000313" key="1">
    <source>
        <dbReference type="EMBL" id="ANS62377.1"/>
    </source>
</evidence>
<proteinExistence type="predicted"/>
<name>A0A1B1M1S8_STRLN</name>
<gene>
    <name evidence="1" type="ORF">SLINC_0153</name>
</gene>
<accession>A0A1B1M1S8</accession>
<dbReference type="KEGG" id="sls:SLINC_0153"/>
<dbReference type="Proteomes" id="UP000092598">
    <property type="component" value="Chromosome"/>
</dbReference>
<dbReference type="AlphaFoldDB" id="A0A1B1M1S8"/>
<protein>
    <submittedName>
        <fullName evidence="1">Uncharacterized protein</fullName>
    </submittedName>
</protein>
<keyword evidence="2" id="KW-1185">Reference proteome</keyword>
<organism evidence="1 2">
    <name type="scientific">Streptomyces lincolnensis</name>
    <dbReference type="NCBI Taxonomy" id="1915"/>
    <lineage>
        <taxon>Bacteria</taxon>
        <taxon>Bacillati</taxon>
        <taxon>Actinomycetota</taxon>
        <taxon>Actinomycetes</taxon>
        <taxon>Kitasatosporales</taxon>
        <taxon>Streptomycetaceae</taxon>
        <taxon>Streptomyces</taxon>
    </lineage>
</organism>
<reference evidence="1 2" key="1">
    <citation type="submission" date="2016-07" db="EMBL/GenBank/DDBJ databases">
        <title>Enhancement of antibiotic productionsby engineered nitrateutilization in actinobacteria.</title>
        <authorList>
            <person name="Meng S.C."/>
        </authorList>
    </citation>
    <scope>NUCLEOTIDE SEQUENCE [LARGE SCALE GENOMIC DNA]</scope>
    <source>
        <strain evidence="1 2">NRRL 2936</strain>
    </source>
</reference>
<evidence type="ECO:0000313" key="2">
    <source>
        <dbReference type="Proteomes" id="UP000092598"/>
    </source>
</evidence>
<sequence length="38" mass="4474">MDHLLHLDRTLDELDLPRWAPPGSDATRLVREVIRIRP</sequence>
<dbReference type="EMBL" id="CP016438">
    <property type="protein sequence ID" value="ANS62377.1"/>
    <property type="molecule type" value="Genomic_DNA"/>
</dbReference>